<dbReference type="GO" id="GO:0045152">
    <property type="term" value="F:antisigma factor binding"/>
    <property type="evidence" value="ECO:0007669"/>
    <property type="project" value="TreeGrafter"/>
</dbReference>
<keyword evidence="3 5" id="KW-0732">Signal</keyword>
<dbReference type="PANTHER" id="PTHR38782">
    <property type="match status" value="1"/>
</dbReference>
<feature type="chain" id="PRO_5032554977" evidence="5">
    <location>
        <begin position="32"/>
        <end position="319"/>
    </location>
</feature>
<dbReference type="InterPro" id="IPR038484">
    <property type="entry name" value="MucB/RseB_C_sf"/>
</dbReference>
<dbReference type="InterPro" id="IPR005588">
    <property type="entry name" value="MucB_RseB"/>
</dbReference>
<dbReference type="OrthoDB" id="7067274at2"/>
<keyword evidence="4" id="KW-0574">Periplasm</keyword>
<reference evidence="8 9" key="1">
    <citation type="submission" date="2017-10" db="EMBL/GenBank/DDBJ databases">
        <title>Coral associated bacteria.</title>
        <authorList>
            <person name="Wang X."/>
        </authorList>
    </citation>
    <scope>NUCLEOTIDE SEQUENCE [LARGE SCALE GENOMIC DNA]</scope>
    <source>
        <strain evidence="8 9">SCSIO 43005</strain>
    </source>
</reference>
<dbReference type="InterPro" id="IPR033436">
    <property type="entry name" value="MucB/RseB_C"/>
</dbReference>
<gene>
    <name evidence="8" type="ORF">CTT34_11030</name>
</gene>
<dbReference type="KEGG" id="hmd:CTT34_11030"/>
<evidence type="ECO:0000256" key="3">
    <source>
        <dbReference type="ARBA" id="ARBA00022729"/>
    </source>
</evidence>
<dbReference type="GO" id="GO:0030288">
    <property type="term" value="C:outer membrane-bounded periplasmic space"/>
    <property type="evidence" value="ECO:0007669"/>
    <property type="project" value="TreeGrafter"/>
</dbReference>
<dbReference type="Pfam" id="PF03888">
    <property type="entry name" value="MucB_RseB"/>
    <property type="match status" value="1"/>
</dbReference>
<feature type="domain" description="MucB/RseB N-terminal" evidence="6">
    <location>
        <begin position="50"/>
        <end position="205"/>
    </location>
</feature>
<dbReference type="RefSeq" id="WP_159342485.1">
    <property type="nucleotide sequence ID" value="NZ_CP024621.1"/>
</dbReference>
<dbReference type="EMBL" id="CP024621">
    <property type="protein sequence ID" value="QHD50187.1"/>
    <property type="molecule type" value="Genomic_DNA"/>
</dbReference>
<sequence length="319" mass="34815">MATARKSFWGVPLALAWGLVVVSLAPSSVNADAQPAIDCSAVADDSVPDSAQAWLARSMVAGHCYDFQARAVTIDALGVRTLALSHRIREGVRQQVVQHLDGPSVSIERRSIAGYMASFTPEEGGELSASQAWAEHVASHYDISLQDDARVAGRDAVELRFSPRDQQRYLHAWWVDKSTGLLLKHVMSDHQERVLETFQITQLQSPSLYEGNVAGDVSTERPSHSWQVDWLPEGFIAQSQEPGQAVTNQRVYSDGLAAVSLFVSPVEQPMLEEGVHRLGVSTAAISLVSEGEQCWQLVGVGELPPDMLQRIVQSVRIAP</sequence>
<dbReference type="Proteomes" id="UP000463949">
    <property type="component" value="Chromosome"/>
</dbReference>
<dbReference type="GO" id="GO:0032885">
    <property type="term" value="P:regulation of polysaccharide biosynthetic process"/>
    <property type="evidence" value="ECO:0007669"/>
    <property type="project" value="TreeGrafter"/>
</dbReference>
<feature type="domain" description="MucB/RseB C-terminal" evidence="7">
    <location>
        <begin position="222"/>
        <end position="316"/>
    </location>
</feature>
<evidence type="ECO:0000313" key="9">
    <source>
        <dbReference type="Proteomes" id="UP000463949"/>
    </source>
</evidence>
<evidence type="ECO:0000256" key="4">
    <source>
        <dbReference type="ARBA" id="ARBA00022764"/>
    </source>
</evidence>
<evidence type="ECO:0000313" key="8">
    <source>
        <dbReference type="EMBL" id="QHD50187.1"/>
    </source>
</evidence>
<dbReference type="Gene3D" id="3.30.200.100">
    <property type="entry name" value="MucB/RseB, C-terminal domain"/>
    <property type="match status" value="1"/>
</dbReference>
<dbReference type="Pfam" id="PF17188">
    <property type="entry name" value="MucB_RseB_C"/>
    <property type="match status" value="1"/>
</dbReference>
<evidence type="ECO:0000256" key="1">
    <source>
        <dbReference type="ARBA" id="ARBA00004418"/>
    </source>
</evidence>
<comment type="subcellular location">
    <subcellularLocation>
        <location evidence="1">Periplasm</location>
    </subcellularLocation>
</comment>
<dbReference type="PANTHER" id="PTHR38782:SF1">
    <property type="entry name" value="SIGMA-E FACTOR REGULATORY PROTEIN RSEB"/>
    <property type="match status" value="1"/>
</dbReference>
<dbReference type="Gene3D" id="2.50.20.10">
    <property type="entry name" value="Lipoprotein localisation LolA/LolB/LppX"/>
    <property type="match status" value="1"/>
</dbReference>
<feature type="signal peptide" evidence="5">
    <location>
        <begin position="1"/>
        <end position="31"/>
    </location>
</feature>
<dbReference type="AlphaFoldDB" id="A0A857GNJ7"/>
<comment type="similarity">
    <text evidence="2">Belongs to the RseB family.</text>
</comment>
<protein>
    <submittedName>
        <fullName evidence="8">Nucleoside transporter</fullName>
    </submittedName>
</protein>
<dbReference type="CDD" id="cd16327">
    <property type="entry name" value="RseB"/>
    <property type="match status" value="1"/>
</dbReference>
<proteinExistence type="inferred from homology"/>
<evidence type="ECO:0000259" key="7">
    <source>
        <dbReference type="Pfam" id="PF17188"/>
    </source>
</evidence>
<evidence type="ECO:0000256" key="5">
    <source>
        <dbReference type="SAM" id="SignalP"/>
    </source>
</evidence>
<accession>A0A857GNJ7</accession>
<dbReference type="PIRSF" id="PIRSF005427">
    <property type="entry name" value="RseB"/>
    <property type="match status" value="1"/>
</dbReference>
<evidence type="ECO:0000259" key="6">
    <source>
        <dbReference type="Pfam" id="PF03888"/>
    </source>
</evidence>
<dbReference type="InterPro" id="IPR033434">
    <property type="entry name" value="MucB/RseB_N"/>
</dbReference>
<name>A0A857GNJ7_9GAMM</name>
<organism evidence="8 9">
    <name type="scientific">Vreelandella aquamarina</name>
    <dbReference type="NCBI Taxonomy" id="77097"/>
    <lineage>
        <taxon>Bacteria</taxon>
        <taxon>Pseudomonadati</taxon>
        <taxon>Pseudomonadota</taxon>
        <taxon>Gammaproteobacteria</taxon>
        <taxon>Oceanospirillales</taxon>
        <taxon>Halomonadaceae</taxon>
        <taxon>Vreelandella</taxon>
    </lineage>
</organism>
<evidence type="ECO:0000256" key="2">
    <source>
        <dbReference type="ARBA" id="ARBA00008150"/>
    </source>
</evidence>